<protein>
    <submittedName>
        <fullName evidence="7">Sulfate permease, SulP family</fullName>
    </submittedName>
</protein>
<dbReference type="GO" id="GO:0016020">
    <property type="term" value="C:membrane"/>
    <property type="evidence" value="ECO:0007669"/>
    <property type="project" value="UniProtKB-SubCell"/>
</dbReference>
<reference evidence="7 8" key="1">
    <citation type="submission" date="2016-11" db="EMBL/GenBank/DDBJ databases">
        <authorList>
            <person name="Jaros S."/>
            <person name="Januszkiewicz K."/>
            <person name="Wedrychowicz H."/>
        </authorList>
    </citation>
    <scope>NUCLEOTIDE SEQUENCE [LARGE SCALE GENOMIC DNA]</scope>
    <source>
        <strain evidence="7 8">DSM 26892</strain>
    </source>
</reference>
<organism evidence="7 8">
    <name type="scientific">Palleronia salina</name>
    <dbReference type="NCBI Taxonomy" id="313368"/>
    <lineage>
        <taxon>Bacteria</taxon>
        <taxon>Pseudomonadati</taxon>
        <taxon>Pseudomonadota</taxon>
        <taxon>Alphaproteobacteria</taxon>
        <taxon>Rhodobacterales</taxon>
        <taxon>Roseobacteraceae</taxon>
        <taxon>Palleronia</taxon>
    </lineage>
</organism>
<evidence type="ECO:0000313" key="7">
    <source>
        <dbReference type="EMBL" id="SHJ78756.1"/>
    </source>
</evidence>
<dbReference type="AlphaFoldDB" id="A0A1M6M5L3"/>
<sequence length="493" mass="52040">MNIDTYRRQWLGNVRGDLLSGLVVALALIPEAIAFSIIAGVDPKVGLYASFSIAVITAIAGGRPGMISAATAATAVLMVTLVADHGLEYLLATTVLAGLIQVAAGFARLGNLMRFVSRSVMTGFVNALAILIFMSQIPELVGVPWLTYPLVAAGLAIIYLLPYVTTAVPSPLVTIILLTILVMAMGWDVRTVGDMGALPDTLPVFLIPDIPLNLETLGIILPYAVAVAVVGLLESLMTENIVDDLTDTKSDRNQECVGQGLANTATGFIGGMAGCAMIGQSIINIKSGGRGRLSCAAAGIYLLFMVVALGDLVAQIPMAALVAIMIMVSIGTFSWSSIKDLKTHPRSSSIVMLATVAVVVYTHNLAIGVLVGVLLSGLFFAAKISQLFGVTSSLSKDGRVRTYRVEGQLFFASSEEFMDAFDFKEAAERVVIDVSNAHIWDISSVAALDMAVLKFRRDGSEVEIVGMNAASETLVDRLAIHDKPGAVDKLIAH</sequence>
<dbReference type="InterPro" id="IPR002645">
    <property type="entry name" value="STAS_dom"/>
</dbReference>
<name>A0A1M6M5L3_9RHOB</name>
<dbReference type="Proteomes" id="UP000184040">
    <property type="component" value="Unassembled WGS sequence"/>
</dbReference>
<evidence type="ECO:0000256" key="4">
    <source>
        <dbReference type="ARBA" id="ARBA00023136"/>
    </source>
</evidence>
<dbReference type="STRING" id="313368.SAMN04488012_12024"/>
<feature type="transmembrane region" description="Helical" evidence="5">
    <location>
        <begin position="210"/>
        <end position="233"/>
    </location>
</feature>
<feature type="transmembrane region" description="Helical" evidence="5">
    <location>
        <begin position="350"/>
        <end position="382"/>
    </location>
</feature>
<evidence type="ECO:0000256" key="5">
    <source>
        <dbReference type="SAM" id="Phobius"/>
    </source>
</evidence>
<dbReference type="EMBL" id="FQZA01000020">
    <property type="protein sequence ID" value="SHJ78756.1"/>
    <property type="molecule type" value="Genomic_DNA"/>
</dbReference>
<evidence type="ECO:0000259" key="6">
    <source>
        <dbReference type="PROSITE" id="PS50801"/>
    </source>
</evidence>
<dbReference type="InterPro" id="IPR052706">
    <property type="entry name" value="Membrane-Transporter-like"/>
</dbReference>
<evidence type="ECO:0000256" key="1">
    <source>
        <dbReference type="ARBA" id="ARBA00004141"/>
    </source>
</evidence>
<dbReference type="Gene3D" id="3.30.750.24">
    <property type="entry name" value="STAS domain"/>
    <property type="match status" value="1"/>
</dbReference>
<keyword evidence="2 5" id="KW-0812">Transmembrane</keyword>
<dbReference type="Pfam" id="PF00916">
    <property type="entry name" value="Sulfate_transp"/>
    <property type="match status" value="2"/>
</dbReference>
<dbReference type="PROSITE" id="PS50801">
    <property type="entry name" value="STAS"/>
    <property type="match status" value="1"/>
</dbReference>
<gene>
    <name evidence="7" type="ORF">SAMN04488012_12024</name>
</gene>
<dbReference type="InterPro" id="IPR011547">
    <property type="entry name" value="SLC26A/SulP_dom"/>
</dbReference>
<evidence type="ECO:0000313" key="8">
    <source>
        <dbReference type="Proteomes" id="UP000184040"/>
    </source>
</evidence>
<dbReference type="PANTHER" id="PTHR43310">
    <property type="entry name" value="SULFATE TRANSPORTER YBAR-RELATED"/>
    <property type="match status" value="1"/>
</dbReference>
<dbReference type="PANTHER" id="PTHR43310:SF1">
    <property type="entry name" value="SULFATE TRANSPORTER YBAR-RELATED"/>
    <property type="match status" value="1"/>
</dbReference>
<dbReference type="InterPro" id="IPR036513">
    <property type="entry name" value="STAS_dom_sf"/>
</dbReference>
<dbReference type="SUPFAM" id="SSF52091">
    <property type="entry name" value="SpoIIaa-like"/>
    <property type="match status" value="1"/>
</dbReference>
<dbReference type="CDD" id="cd07042">
    <property type="entry name" value="STAS_SulP_like_sulfate_transporter"/>
    <property type="match status" value="1"/>
</dbReference>
<keyword evidence="4 5" id="KW-0472">Membrane</keyword>
<feature type="transmembrane region" description="Helical" evidence="5">
    <location>
        <begin position="293"/>
        <end position="310"/>
    </location>
</feature>
<feature type="transmembrane region" description="Helical" evidence="5">
    <location>
        <begin position="89"/>
        <end position="107"/>
    </location>
</feature>
<keyword evidence="8" id="KW-1185">Reference proteome</keyword>
<evidence type="ECO:0000256" key="2">
    <source>
        <dbReference type="ARBA" id="ARBA00022692"/>
    </source>
</evidence>
<feature type="transmembrane region" description="Helical" evidence="5">
    <location>
        <begin position="171"/>
        <end position="190"/>
    </location>
</feature>
<feature type="transmembrane region" description="Helical" evidence="5">
    <location>
        <begin position="143"/>
        <end position="164"/>
    </location>
</feature>
<dbReference type="RefSeq" id="WP_073130508.1">
    <property type="nucleotide sequence ID" value="NZ_FQZA01000020.1"/>
</dbReference>
<feature type="domain" description="STAS" evidence="6">
    <location>
        <begin position="390"/>
        <end position="493"/>
    </location>
</feature>
<feature type="transmembrane region" description="Helical" evidence="5">
    <location>
        <begin position="21"/>
        <end position="39"/>
    </location>
</feature>
<dbReference type="Pfam" id="PF01740">
    <property type="entry name" value="STAS"/>
    <property type="match status" value="1"/>
</dbReference>
<proteinExistence type="predicted"/>
<comment type="subcellular location">
    <subcellularLocation>
        <location evidence="1">Membrane</location>
        <topology evidence="1">Multi-pass membrane protein</topology>
    </subcellularLocation>
</comment>
<feature type="transmembrane region" description="Helical" evidence="5">
    <location>
        <begin position="119"/>
        <end position="137"/>
    </location>
</feature>
<accession>A0A1M6M5L3</accession>
<feature type="transmembrane region" description="Helical" evidence="5">
    <location>
        <begin position="316"/>
        <end position="338"/>
    </location>
</feature>
<keyword evidence="3 5" id="KW-1133">Transmembrane helix</keyword>
<evidence type="ECO:0000256" key="3">
    <source>
        <dbReference type="ARBA" id="ARBA00022989"/>
    </source>
</evidence>